<name>A0AAN8N0P8_9PEZI</name>
<protein>
    <recommendedName>
        <fullName evidence="4">ZZ-type domain-containing protein</fullName>
    </recommendedName>
</protein>
<dbReference type="AlphaFoldDB" id="A0AAN8N0P8"/>
<organism evidence="2 3">
    <name type="scientific">Orbilia javanica</name>
    <dbReference type="NCBI Taxonomy" id="47235"/>
    <lineage>
        <taxon>Eukaryota</taxon>
        <taxon>Fungi</taxon>
        <taxon>Dikarya</taxon>
        <taxon>Ascomycota</taxon>
        <taxon>Pezizomycotina</taxon>
        <taxon>Orbiliomycetes</taxon>
        <taxon>Orbiliales</taxon>
        <taxon>Orbiliaceae</taxon>
        <taxon>Orbilia</taxon>
    </lineage>
</organism>
<proteinExistence type="predicted"/>
<reference evidence="2 3" key="1">
    <citation type="submission" date="2019-10" db="EMBL/GenBank/DDBJ databases">
        <authorList>
            <person name="Palmer J.M."/>
        </authorList>
    </citation>
    <scope>NUCLEOTIDE SEQUENCE [LARGE SCALE GENOMIC DNA]</scope>
    <source>
        <strain evidence="2 3">TWF718</strain>
    </source>
</reference>
<evidence type="ECO:0000313" key="3">
    <source>
        <dbReference type="Proteomes" id="UP001313282"/>
    </source>
</evidence>
<dbReference type="EMBL" id="JAVHNR010000005">
    <property type="protein sequence ID" value="KAK6342840.1"/>
    <property type="molecule type" value="Genomic_DNA"/>
</dbReference>
<evidence type="ECO:0000256" key="1">
    <source>
        <dbReference type="SAM" id="MobiDB-lite"/>
    </source>
</evidence>
<accession>A0AAN8N0P8</accession>
<keyword evidence="3" id="KW-1185">Reference proteome</keyword>
<evidence type="ECO:0008006" key="4">
    <source>
        <dbReference type="Google" id="ProtNLM"/>
    </source>
</evidence>
<dbReference type="Proteomes" id="UP001313282">
    <property type="component" value="Unassembled WGS sequence"/>
</dbReference>
<feature type="region of interest" description="Disordered" evidence="1">
    <location>
        <begin position="63"/>
        <end position="91"/>
    </location>
</feature>
<dbReference type="SUPFAM" id="SSF57850">
    <property type="entry name" value="RING/U-box"/>
    <property type="match status" value="1"/>
</dbReference>
<gene>
    <name evidence="2" type="ORF">TWF718_008223</name>
</gene>
<evidence type="ECO:0000313" key="2">
    <source>
        <dbReference type="EMBL" id="KAK6342840.1"/>
    </source>
</evidence>
<comment type="caution">
    <text evidence="2">The sequence shown here is derived from an EMBL/GenBank/DDBJ whole genome shotgun (WGS) entry which is preliminary data.</text>
</comment>
<sequence length="383" mass="43188">MSHHLPENMNRNLNDPAVYTLSEQVSRVSLGGIYDHSGGLRGIPSRDEAPEIYGASQLQLQHYESHTHATEPRNPNAFMTTNANAPTDPRKRNASCRACNFQIDADKPSFQCLKCISYTLCGECYMGMLTSPSGFANNHEKDENAAVDDHKFEAIPPVNLLMRGGRKVHWEQIITPRGEVSTLFFDVMDAWIEYLDEYHSPGVGHSMSSTAFLSTGDIWAPISKRGPLAIEAQFGDTITKADVAKSFPETLRSHFISGGVGFYDYWTPPRDWEPETSALVRRFIREDKGPYLDRRGVYEVWFLSLIRDPDDLYGNFIAMLDYMPSQYTSRLPPGRPQRALFPAPVLGSGEYGVYDLKDTNLTFYRFPPGKELFPNVRGGVRVR</sequence>